<dbReference type="EMBL" id="CP007536">
    <property type="protein sequence ID" value="AIC16705.1"/>
    <property type="molecule type" value="Genomic_DNA"/>
</dbReference>
<accession>A0A060HNG4</accession>
<keyword evidence="3 5" id="KW-0687">Ribonucleoprotein</keyword>
<dbReference type="PANTHER" id="PTHR11710:SF0">
    <property type="entry name" value="40S RIBOSOMAL PROTEIN S19"/>
    <property type="match status" value="1"/>
</dbReference>
<gene>
    <name evidence="5 6" type="primary">rps19e</name>
    <name evidence="6" type="ORF">NVIE_024400</name>
</gene>
<dbReference type="HOGENOM" id="CLU_108559_1_0_2"/>
<dbReference type="InterPro" id="IPR036388">
    <property type="entry name" value="WH-like_DNA-bd_sf"/>
</dbReference>
<dbReference type="PANTHER" id="PTHR11710">
    <property type="entry name" value="40S RIBOSOMAL PROTEIN S19"/>
    <property type="match status" value="1"/>
</dbReference>
<dbReference type="GeneID" id="41598768"/>
<dbReference type="NCBIfam" id="NF006811">
    <property type="entry name" value="PRK09333.1"/>
    <property type="match status" value="1"/>
</dbReference>
<evidence type="ECO:0000256" key="3">
    <source>
        <dbReference type="ARBA" id="ARBA00023274"/>
    </source>
</evidence>
<evidence type="ECO:0000313" key="6">
    <source>
        <dbReference type="EMBL" id="AIC16705.1"/>
    </source>
</evidence>
<keyword evidence="2 5" id="KW-0689">Ribosomal protein</keyword>
<dbReference type="InterPro" id="IPR027548">
    <property type="entry name" value="Ribosomal_eS19_archaeal"/>
</dbReference>
<name>A0A060HNG4_9ARCH</name>
<proteinExistence type="inferred from homology"/>
<dbReference type="SMART" id="SM01413">
    <property type="entry name" value="Ribosomal_S19e"/>
    <property type="match status" value="1"/>
</dbReference>
<sequence>MAKVYDVPADELIAKLAEQLKKDKKIEPPAWSAFVKTGSHAEKIPQNRDWWYTRCASLLRKIYLHGPIGVSDLKVAYGGRKQIGYNLSHHKDAGGAIIRHAIQQLEAAGYVTKLPAKGRVVTSEGTKKLDRLATEIHKELVKAAPALQRYA</sequence>
<dbReference type="Proteomes" id="UP000027093">
    <property type="component" value="Chromosome"/>
</dbReference>
<dbReference type="Gene3D" id="1.10.10.10">
    <property type="entry name" value="Winged helix-like DNA-binding domain superfamily/Winged helix DNA-binding domain"/>
    <property type="match status" value="1"/>
</dbReference>
<dbReference type="HAMAP" id="MF_01474">
    <property type="entry name" value="Ribosomal_eS19"/>
    <property type="match status" value="1"/>
</dbReference>
<dbReference type="FunFam" id="1.10.10.10:FF:000449">
    <property type="entry name" value="30S ribosomal protein S19e"/>
    <property type="match status" value="1"/>
</dbReference>
<dbReference type="GO" id="GO:0006412">
    <property type="term" value="P:translation"/>
    <property type="evidence" value="ECO:0007669"/>
    <property type="project" value="UniProtKB-UniRule"/>
</dbReference>
<dbReference type="InterPro" id="IPR036390">
    <property type="entry name" value="WH_DNA-bd_sf"/>
</dbReference>
<dbReference type="STRING" id="926571.NVIE_024400"/>
<evidence type="ECO:0000256" key="4">
    <source>
        <dbReference type="ARBA" id="ARBA00035143"/>
    </source>
</evidence>
<comment type="similarity">
    <text evidence="1 5">Belongs to the eukaryotic ribosomal protein eS19 family.</text>
</comment>
<dbReference type="SUPFAM" id="SSF46785">
    <property type="entry name" value="Winged helix' DNA-binding domain"/>
    <property type="match status" value="1"/>
</dbReference>
<keyword evidence="7" id="KW-1185">Reference proteome</keyword>
<dbReference type="RefSeq" id="WP_075055412.1">
    <property type="nucleotide sequence ID" value="NZ_CP007536.1"/>
</dbReference>
<reference evidence="6 7" key="1">
    <citation type="journal article" date="2014" name="Int. J. Syst. Evol. Microbiol.">
        <title>Nitrososphaera viennensis gen. nov., sp. nov., an aerobic and mesophilic, ammonia-oxidizing archaeon from soil and a member of the archaeal phylum Thaumarchaeota.</title>
        <authorList>
            <person name="Stieglmeier M."/>
            <person name="Klingl A."/>
            <person name="Alves R.J."/>
            <person name="Rittmann S.K."/>
            <person name="Melcher M."/>
            <person name="Leisch N."/>
            <person name="Schleper C."/>
        </authorList>
    </citation>
    <scope>NUCLEOTIDE SEQUENCE [LARGE SCALE GENOMIC DNA]</scope>
    <source>
        <strain evidence="6">EN76</strain>
    </source>
</reference>
<comment type="subunit">
    <text evidence="5">Part of the 30S ribosomal subunit.</text>
</comment>
<comment type="function">
    <text evidence="5">May be involved in maturation of the 30S ribosomal subunit.</text>
</comment>
<dbReference type="GO" id="GO:0003723">
    <property type="term" value="F:RNA binding"/>
    <property type="evidence" value="ECO:0007669"/>
    <property type="project" value="TreeGrafter"/>
</dbReference>
<dbReference type="GO" id="GO:0003735">
    <property type="term" value="F:structural constituent of ribosome"/>
    <property type="evidence" value="ECO:0007669"/>
    <property type="project" value="InterPro"/>
</dbReference>
<evidence type="ECO:0000256" key="1">
    <source>
        <dbReference type="ARBA" id="ARBA00010014"/>
    </source>
</evidence>
<dbReference type="AlphaFoldDB" id="A0A060HNG4"/>
<protein>
    <recommendedName>
        <fullName evidence="4 5">Small ribosomal subunit protein eS19</fullName>
    </recommendedName>
</protein>
<evidence type="ECO:0000256" key="5">
    <source>
        <dbReference type="HAMAP-Rule" id="MF_01474"/>
    </source>
</evidence>
<dbReference type="GO" id="GO:0000028">
    <property type="term" value="P:ribosomal small subunit assembly"/>
    <property type="evidence" value="ECO:0007669"/>
    <property type="project" value="TreeGrafter"/>
</dbReference>
<dbReference type="Pfam" id="PF01090">
    <property type="entry name" value="Ribosomal_S19e"/>
    <property type="match status" value="1"/>
</dbReference>
<dbReference type="GO" id="GO:0022627">
    <property type="term" value="C:cytosolic small ribosomal subunit"/>
    <property type="evidence" value="ECO:0007669"/>
    <property type="project" value="TreeGrafter"/>
</dbReference>
<evidence type="ECO:0000256" key="2">
    <source>
        <dbReference type="ARBA" id="ARBA00022980"/>
    </source>
</evidence>
<dbReference type="KEGG" id="nvn:NVIE_024400"/>
<dbReference type="OrthoDB" id="371836at2157"/>
<organism evidence="6 7">
    <name type="scientific">Nitrososphaera viennensis EN76</name>
    <dbReference type="NCBI Taxonomy" id="926571"/>
    <lineage>
        <taxon>Archaea</taxon>
        <taxon>Nitrososphaerota</taxon>
        <taxon>Nitrososphaeria</taxon>
        <taxon>Nitrososphaerales</taxon>
        <taxon>Nitrososphaeraceae</taxon>
        <taxon>Nitrososphaera</taxon>
    </lineage>
</organism>
<dbReference type="InterPro" id="IPR001266">
    <property type="entry name" value="Ribosomal_eS19"/>
</dbReference>
<evidence type="ECO:0000313" key="7">
    <source>
        <dbReference type="Proteomes" id="UP000027093"/>
    </source>
</evidence>